<evidence type="ECO:0000256" key="3">
    <source>
        <dbReference type="ARBA" id="ARBA00022093"/>
    </source>
</evidence>
<evidence type="ECO:0000256" key="9">
    <source>
        <dbReference type="ARBA" id="ARBA00022989"/>
    </source>
</evidence>
<evidence type="ECO:0000256" key="10">
    <source>
        <dbReference type="ARBA" id="ARBA00023136"/>
    </source>
</evidence>
<reference evidence="16" key="1">
    <citation type="submission" date="2022-10" db="EMBL/GenBank/DDBJ databases">
        <title>Description of microaerobic benzene degrading bacteria.</title>
        <authorList>
            <person name="Bedics A."/>
            <person name="Tancsics A."/>
            <person name="Banerjee S."/>
        </authorList>
    </citation>
    <scope>NUCLEOTIDE SEQUENCE</scope>
    <source>
        <strain evidence="16">D2M1</strain>
    </source>
</reference>
<feature type="transmembrane region" description="Helical" evidence="14">
    <location>
        <begin position="127"/>
        <end position="149"/>
    </location>
</feature>
<evidence type="ECO:0000256" key="8">
    <source>
        <dbReference type="ARBA" id="ARBA00022927"/>
    </source>
</evidence>
<proteinExistence type="inferred from homology"/>
<evidence type="ECO:0000256" key="2">
    <source>
        <dbReference type="ARBA" id="ARBA00011471"/>
    </source>
</evidence>
<evidence type="ECO:0000256" key="12">
    <source>
        <dbReference type="RuleBase" id="RU004057"/>
    </source>
</evidence>
<accession>A0ABT5RRX5</accession>
<comment type="similarity">
    <text evidence="12">Belongs to the exbB/tolQ family.</text>
</comment>
<evidence type="ECO:0000256" key="7">
    <source>
        <dbReference type="ARBA" id="ARBA00022692"/>
    </source>
</evidence>
<protein>
    <recommendedName>
        <fullName evidence="3">Biopolymer transport protein ExbB</fullName>
    </recommendedName>
</protein>
<evidence type="ECO:0000259" key="15">
    <source>
        <dbReference type="Pfam" id="PF01618"/>
    </source>
</evidence>
<dbReference type="EMBL" id="JAPCKI010000001">
    <property type="protein sequence ID" value="MDD2176458.1"/>
    <property type="molecule type" value="Genomic_DNA"/>
</dbReference>
<dbReference type="InterPro" id="IPR050790">
    <property type="entry name" value="ExbB/TolQ_transport"/>
</dbReference>
<evidence type="ECO:0000256" key="11">
    <source>
        <dbReference type="ARBA" id="ARBA00024816"/>
    </source>
</evidence>
<comment type="function">
    <text evidence="11">Involved in the TonB-dependent energy-dependent transport of various receptor-bound substrates. Protects ExbD from proteolytic degradation and functionally stabilizes TonB.</text>
</comment>
<evidence type="ECO:0000256" key="13">
    <source>
        <dbReference type="SAM" id="MobiDB-lite"/>
    </source>
</evidence>
<evidence type="ECO:0000256" key="1">
    <source>
        <dbReference type="ARBA" id="ARBA00004429"/>
    </source>
</evidence>
<dbReference type="Pfam" id="PF01618">
    <property type="entry name" value="MotA_ExbB"/>
    <property type="match status" value="1"/>
</dbReference>
<name>A0ABT5RRX5_9BURK</name>
<comment type="subunit">
    <text evidence="2">The accessory proteins ExbB and ExbD seem to form a complex with TonB.</text>
</comment>
<feature type="region of interest" description="Disordered" evidence="13">
    <location>
        <begin position="231"/>
        <end position="263"/>
    </location>
</feature>
<dbReference type="PANTHER" id="PTHR30625:SF14">
    <property type="entry name" value="BIOPOLYMER TRANSPORT PROTEIN EXBB"/>
    <property type="match status" value="1"/>
</dbReference>
<comment type="subcellular location">
    <subcellularLocation>
        <location evidence="1">Cell inner membrane</location>
        <topology evidence="1">Multi-pass membrane protein</topology>
    </subcellularLocation>
    <subcellularLocation>
        <location evidence="12">Membrane</location>
        <topology evidence="12">Multi-pass membrane protein</topology>
    </subcellularLocation>
</comment>
<keyword evidence="6" id="KW-0997">Cell inner membrane</keyword>
<dbReference type="InterPro" id="IPR002898">
    <property type="entry name" value="MotA_ExbB_proton_chnl"/>
</dbReference>
<keyword evidence="17" id="KW-1185">Reference proteome</keyword>
<feature type="transmembrane region" description="Helical" evidence="14">
    <location>
        <begin position="173"/>
        <end position="194"/>
    </location>
</feature>
<evidence type="ECO:0000256" key="5">
    <source>
        <dbReference type="ARBA" id="ARBA00022475"/>
    </source>
</evidence>
<comment type="caution">
    <text evidence="16">The sequence shown here is derived from an EMBL/GenBank/DDBJ whole genome shotgun (WGS) entry which is preliminary data.</text>
</comment>
<dbReference type="PANTHER" id="PTHR30625">
    <property type="entry name" value="PROTEIN TOLQ"/>
    <property type="match status" value="1"/>
</dbReference>
<keyword evidence="5" id="KW-1003">Cell membrane</keyword>
<evidence type="ECO:0000313" key="17">
    <source>
        <dbReference type="Proteomes" id="UP001148932"/>
    </source>
</evidence>
<evidence type="ECO:0000256" key="4">
    <source>
        <dbReference type="ARBA" id="ARBA00022448"/>
    </source>
</evidence>
<feature type="domain" description="MotA/TolQ/ExbB proton channel" evidence="15">
    <location>
        <begin position="99"/>
        <end position="206"/>
    </location>
</feature>
<feature type="transmembrane region" description="Helical" evidence="14">
    <location>
        <begin position="12"/>
        <end position="34"/>
    </location>
</feature>
<keyword evidence="10 14" id="KW-0472">Membrane</keyword>
<gene>
    <name evidence="16" type="ORF">OIN59_03370</name>
</gene>
<evidence type="ECO:0000256" key="14">
    <source>
        <dbReference type="SAM" id="Phobius"/>
    </source>
</evidence>
<keyword evidence="4 12" id="KW-0813">Transport</keyword>
<evidence type="ECO:0000313" key="16">
    <source>
        <dbReference type="EMBL" id="MDD2176458.1"/>
    </source>
</evidence>
<sequence length="263" mass="27233">MDALHWWRQGDAVTQSAALVLLTMSVASWVVMVWKLRLMRRASVDVARCTAAFWQAPSLALAQQRLQSFDSDALVLPLVVAANSIANHEGDVAQPTLATAGSLSQRLTRVLRDALHDVLGRLQFGQVLLATVGSTAPFVGLLGTVWGIYHALTAMAGAGQITIDRVSGPVGEALVMTAAGLAVAIPAVLAYNVFGRLIGRIEADLEGFARDLRELVIDTAPVQSLAGTAEGLSNASRPAAGPPQGGSAPLGGSEPRAAGSVGA</sequence>
<keyword evidence="8 12" id="KW-0653">Protein transport</keyword>
<organism evidence="16 17">
    <name type="scientific">Acidovorax benzenivorans</name>
    <dbReference type="NCBI Taxonomy" id="2987520"/>
    <lineage>
        <taxon>Bacteria</taxon>
        <taxon>Pseudomonadati</taxon>
        <taxon>Pseudomonadota</taxon>
        <taxon>Betaproteobacteria</taxon>
        <taxon>Burkholderiales</taxon>
        <taxon>Comamonadaceae</taxon>
        <taxon>Acidovorax</taxon>
    </lineage>
</organism>
<keyword evidence="7 14" id="KW-0812">Transmembrane</keyword>
<keyword evidence="9 14" id="KW-1133">Transmembrane helix</keyword>
<dbReference type="Proteomes" id="UP001148932">
    <property type="component" value="Unassembled WGS sequence"/>
</dbReference>
<evidence type="ECO:0000256" key="6">
    <source>
        <dbReference type="ARBA" id="ARBA00022519"/>
    </source>
</evidence>
<dbReference type="RefSeq" id="WP_274107109.1">
    <property type="nucleotide sequence ID" value="NZ_JAPCKI010000001.1"/>
</dbReference>